<proteinExistence type="predicted"/>
<dbReference type="SUPFAM" id="SSF56300">
    <property type="entry name" value="Metallo-dependent phosphatases"/>
    <property type="match status" value="1"/>
</dbReference>
<accession>A0A6N4A3V3</accession>
<dbReference type="InterPro" id="IPR029052">
    <property type="entry name" value="Metallo-depent_PP-like"/>
</dbReference>
<evidence type="ECO:0000259" key="1">
    <source>
        <dbReference type="Pfam" id="PF00149"/>
    </source>
</evidence>
<protein>
    <submittedName>
        <fullName evidence="3">Metallophosphatase</fullName>
    </submittedName>
</protein>
<evidence type="ECO:0000313" key="2">
    <source>
        <dbReference type="EMBL" id="MDV7715818.1"/>
    </source>
</evidence>
<sequence length="204" mass="23757">MKFVTSDTHFFDAGLMNHPNFAPARQNFFQVEDMNQAIIDAWNKVVSPIDTVYHCGDIGIFYKHGSKEEMLKILKQLHGNIIFVKGNHDSQDFFKYLAANNYRIENQQLKFSFHYVGAYFKYDHRQYFLTHYPLIFGITPNSINLHGHIHHNSVDIKENINVGIDSADFDYFPTDRQPDFGAPLSMKQIEYLVNAKKNDFAKRA</sequence>
<reference evidence="2" key="2">
    <citation type="submission" date="2019-10" db="EMBL/GenBank/DDBJ databases">
        <title>Malate fermentation in French cider.</title>
        <authorList>
            <person name="Cousin F.J."/>
            <person name="Medina Fernandez S."/>
            <person name="Misery B."/>
            <person name="Laplace J.-M."/>
            <person name="Cretenet M."/>
        </authorList>
    </citation>
    <scope>NUCLEOTIDE SEQUENCE</scope>
    <source>
        <strain evidence="2">UCMA15129</strain>
    </source>
</reference>
<name>A0A6N4A3V3_OENOE</name>
<dbReference type="Gene3D" id="3.60.21.10">
    <property type="match status" value="1"/>
</dbReference>
<dbReference type="OMA" id="NHDSRAF"/>
<evidence type="ECO:0000313" key="3">
    <source>
        <dbReference type="EMBL" id="OIM21568.1"/>
    </source>
</evidence>
<dbReference type="AlphaFoldDB" id="A0A6N4A3V3"/>
<evidence type="ECO:0000313" key="4">
    <source>
        <dbReference type="Proteomes" id="UP000181728"/>
    </source>
</evidence>
<comment type="caution">
    <text evidence="3">The sequence shown here is derived from an EMBL/GenBank/DDBJ whole genome shotgun (WGS) entry which is preliminary data.</text>
</comment>
<dbReference type="GO" id="GO:0016787">
    <property type="term" value="F:hydrolase activity"/>
    <property type="evidence" value="ECO:0007669"/>
    <property type="project" value="InterPro"/>
</dbReference>
<dbReference type="InterPro" id="IPR004843">
    <property type="entry name" value="Calcineurin-like_PHP"/>
</dbReference>
<dbReference type="RefSeq" id="WP_002820598.1">
    <property type="nucleotide sequence ID" value="NZ_CP027431.1"/>
</dbReference>
<feature type="domain" description="Calcineurin-like phosphoesterase" evidence="1">
    <location>
        <begin position="4"/>
        <end position="150"/>
    </location>
</feature>
<dbReference type="GeneID" id="75066141"/>
<dbReference type="Proteomes" id="UP000181728">
    <property type="component" value="Unassembled WGS sequence"/>
</dbReference>
<dbReference type="EMBL" id="WERV01000007">
    <property type="protein sequence ID" value="MDV7715818.1"/>
    <property type="molecule type" value="Genomic_DNA"/>
</dbReference>
<gene>
    <name evidence="3" type="ORF">ATX59_03705</name>
    <name evidence="2" type="ORF">GA838_08780</name>
</gene>
<reference evidence="3 4" key="1">
    <citation type="journal article" date="2016" name="BMC Genomics">
        <title>Consensus pan-genome assembly of the specialised wine bacterium Oenococcus oeni.</title>
        <authorList>
            <person name="Sternes P.R."/>
            <person name="Borneman A.R."/>
        </authorList>
    </citation>
    <scope>NUCLEOTIDE SEQUENCE [LARGE SCALE GENOMIC DNA]</scope>
    <source>
        <strain evidence="3 4">AWRIB661</strain>
    </source>
</reference>
<dbReference type="Pfam" id="PF00149">
    <property type="entry name" value="Metallophos"/>
    <property type="match status" value="1"/>
</dbReference>
<dbReference type="EMBL" id="MLOK01000031">
    <property type="protein sequence ID" value="OIM21568.1"/>
    <property type="molecule type" value="Genomic_DNA"/>
</dbReference>
<dbReference type="Proteomes" id="UP001281024">
    <property type="component" value="Unassembled WGS sequence"/>
</dbReference>
<organism evidence="3 4">
    <name type="scientific">Oenococcus oeni</name>
    <name type="common">Leuconostoc oenos</name>
    <dbReference type="NCBI Taxonomy" id="1247"/>
    <lineage>
        <taxon>Bacteria</taxon>
        <taxon>Bacillati</taxon>
        <taxon>Bacillota</taxon>
        <taxon>Bacilli</taxon>
        <taxon>Lactobacillales</taxon>
        <taxon>Lactobacillaceae</taxon>
        <taxon>Oenococcus</taxon>
    </lineage>
</organism>